<dbReference type="SUPFAM" id="SSF51735">
    <property type="entry name" value="NAD(P)-binding Rossmann-fold domains"/>
    <property type="match status" value="1"/>
</dbReference>
<dbReference type="PANTHER" id="PTHR42901:SF1">
    <property type="entry name" value="ALCOHOL DEHYDROGENASE"/>
    <property type="match status" value="1"/>
</dbReference>
<dbReference type="PROSITE" id="PS00061">
    <property type="entry name" value="ADH_SHORT"/>
    <property type="match status" value="1"/>
</dbReference>
<dbReference type="KEGG" id="hyh:D3Y59_05535"/>
<name>A0A3B7QZC9_9BACT</name>
<evidence type="ECO:0000256" key="1">
    <source>
        <dbReference type="ARBA" id="ARBA00006484"/>
    </source>
</evidence>
<dbReference type="PANTHER" id="PTHR42901">
    <property type="entry name" value="ALCOHOL DEHYDROGENASE"/>
    <property type="match status" value="1"/>
</dbReference>
<dbReference type="PRINTS" id="PR00081">
    <property type="entry name" value="GDHRDH"/>
</dbReference>
<dbReference type="Proteomes" id="UP000262802">
    <property type="component" value="Chromosome"/>
</dbReference>
<proteinExistence type="inferred from homology"/>
<dbReference type="Pfam" id="PF00106">
    <property type="entry name" value="adh_short"/>
    <property type="match status" value="1"/>
</dbReference>
<dbReference type="EMBL" id="CP032317">
    <property type="protein sequence ID" value="AYA36563.1"/>
    <property type="molecule type" value="Genomic_DNA"/>
</dbReference>
<keyword evidence="2" id="KW-0560">Oxidoreductase</keyword>
<dbReference type="AlphaFoldDB" id="A0A3B7QZC9"/>
<protein>
    <submittedName>
        <fullName evidence="4">SDR family NAD(P)-dependent oxidoreductase</fullName>
    </submittedName>
</protein>
<evidence type="ECO:0000313" key="4">
    <source>
        <dbReference type="EMBL" id="AYA36563.1"/>
    </source>
</evidence>
<dbReference type="InterPro" id="IPR036291">
    <property type="entry name" value="NAD(P)-bd_dom_sf"/>
</dbReference>
<accession>A0A3B7QZC9</accession>
<dbReference type="InterPro" id="IPR020904">
    <property type="entry name" value="Sc_DH/Rdtase_CS"/>
</dbReference>
<comment type="similarity">
    <text evidence="1 3">Belongs to the short-chain dehydrogenases/reductases (SDR) family.</text>
</comment>
<dbReference type="Gene3D" id="3.40.50.720">
    <property type="entry name" value="NAD(P)-binding Rossmann-like Domain"/>
    <property type="match status" value="1"/>
</dbReference>
<organism evidence="4 5">
    <name type="scientific">Hymenobacter oligotrophus</name>
    <dbReference type="NCBI Taxonomy" id="2319843"/>
    <lineage>
        <taxon>Bacteria</taxon>
        <taxon>Pseudomonadati</taxon>
        <taxon>Bacteroidota</taxon>
        <taxon>Cytophagia</taxon>
        <taxon>Cytophagales</taxon>
        <taxon>Hymenobacteraceae</taxon>
        <taxon>Hymenobacter</taxon>
    </lineage>
</organism>
<gene>
    <name evidence="4" type="ORF">D3Y59_05535</name>
</gene>
<evidence type="ECO:0000313" key="5">
    <source>
        <dbReference type="Proteomes" id="UP000262802"/>
    </source>
</evidence>
<reference evidence="4 5" key="1">
    <citation type="submission" date="2018-09" db="EMBL/GenBank/DDBJ databases">
        <title>Hymenobacter medium sp. nov., isolated from R2A medium.</title>
        <authorList>
            <person name="Yingchao G."/>
        </authorList>
    </citation>
    <scope>NUCLEOTIDE SEQUENCE [LARGE SCALE GENOMIC DNA]</scope>
    <source>
        <strain evidence="5">sh-6</strain>
    </source>
</reference>
<dbReference type="OrthoDB" id="9810734at2"/>
<dbReference type="PRINTS" id="PR00080">
    <property type="entry name" value="SDRFAMILY"/>
</dbReference>
<keyword evidence="5" id="KW-1185">Reference proteome</keyword>
<evidence type="ECO:0000256" key="2">
    <source>
        <dbReference type="ARBA" id="ARBA00023002"/>
    </source>
</evidence>
<dbReference type="FunFam" id="3.40.50.720:FF:000047">
    <property type="entry name" value="NADP-dependent L-serine/L-allo-threonine dehydrogenase"/>
    <property type="match status" value="1"/>
</dbReference>
<sequence length="251" mass="26602">MKTALVTGASSGIGRATAVALAKVGYQLVVTGRRRERLEELAAAVAPVPVHILTFDVRNRDEVDAAVASLPAAFRAVEVLINNAGNAHGLAPIQQGDVHDWDLMLDTNVRGLLNVTRAVLPAMQERRSGFIINIGSIAGHEAYANGNVYCASKAAVASLSKGMRIDLVGLGIRVAEVNPGAVETEFSEVRFKGDKARAASVYQGFEPLRADDVADIIQFMVTRPPHVNIAEVLILPSAQAAATVINKQPAH</sequence>
<evidence type="ECO:0000256" key="3">
    <source>
        <dbReference type="RuleBase" id="RU000363"/>
    </source>
</evidence>
<dbReference type="InterPro" id="IPR002347">
    <property type="entry name" value="SDR_fam"/>
</dbReference>
<dbReference type="RefSeq" id="WP_119444145.1">
    <property type="nucleotide sequence ID" value="NZ_CP032317.1"/>
</dbReference>
<dbReference type="GO" id="GO:0016616">
    <property type="term" value="F:oxidoreductase activity, acting on the CH-OH group of donors, NAD or NADP as acceptor"/>
    <property type="evidence" value="ECO:0007669"/>
    <property type="project" value="UniProtKB-ARBA"/>
</dbReference>